<dbReference type="Proteomes" id="UP001066276">
    <property type="component" value="Chromosome 2_1"/>
</dbReference>
<sequence length="194" mass="21014">MAQCTGRGPQRPALRLAPTPSEDTTYLRGLKPPQERAKKQHVQGALAPAAGLPQQLCPARALHCILVLAVLGFRGVRITITKAISLMKKGDCVTLARDSLGAVPAQCWQRRAEPKLCTGTLARFRPGALAWWGQRLLVLSSSGITNMFAACSRPDLGFSCQVDRVTNGRGGGWHRNNQLQCHPRVAGRGRPAMF</sequence>
<evidence type="ECO:0000256" key="1">
    <source>
        <dbReference type="SAM" id="MobiDB-lite"/>
    </source>
</evidence>
<feature type="region of interest" description="Disordered" evidence="1">
    <location>
        <begin position="1"/>
        <end position="26"/>
    </location>
</feature>
<dbReference type="AlphaFoldDB" id="A0AAV7VM29"/>
<gene>
    <name evidence="2" type="ORF">NDU88_005446</name>
</gene>
<organism evidence="2 3">
    <name type="scientific">Pleurodeles waltl</name>
    <name type="common">Iberian ribbed newt</name>
    <dbReference type="NCBI Taxonomy" id="8319"/>
    <lineage>
        <taxon>Eukaryota</taxon>
        <taxon>Metazoa</taxon>
        <taxon>Chordata</taxon>
        <taxon>Craniata</taxon>
        <taxon>Vertebrata</taxon>
        <taxon>Euteleostomi</taxon>
        <taxon>Amphibia</taxon>
        <taxon>Batrachia</taxon>
        <taxon>Caudata</taxon>
        <taxon>Salamandroidea</taxon>
        <taxon>Salamandridae</taxon>
        <taxon>Pleurodelinae</taxon>
        <taxon>Pleurodeles</taxon>
    </lineage>
</organism>
<accession>A0AAV7VM29</accession>
<evidence type="ECO:0000313" key="3">
    <source>
        <dbReference type="Proteomes" id="UP001066276"/>
    </source>
</evidence>
<proteinExistence type="predicted"/>
<evidence type="ECO:0000313" key="2">
    <source>
        <dbReference type="EMBL" id="KAJ1201640.1"/>
    </source>
</evidence>
<dbReference type="EMBL" id="JANPWB010000003">
    <property type="protein sequence ID" value="KAJ1201640.1"/>
    <property type="molecule type" value="Genomic_DNA"/>
</dbReference>
<reference evidence="2" key="1">
    <citation type="journal article" date="2022" name="bioRxiv">
        <title>Sequencing and chromosome-scale assembly of the giantPleurodeles waltlgenome.</title>
        <authorList>
            <person name="Brown T."/>
            <person name="Elewa A."/>
            <person name="Iarovenko S."/>
            <person name="Subramanian E."/>
            <person name="Araus A.J."/>
            <person name="Petzold A."/>
            <person name="Susuki M."/>
            <person name="Suzuki K.-i.T."/>
            <person name="Hayashi T."/>
            <person name="Toyoda A."/>
            <person name="Oliveira C."/>
            <person name="Osipova E."/>
            <person name="Leigh N.D."/>
            <person name="Simon A."/>
            <person name="Yun M.H."/>
        </authorList>
    </citation>
    <scope>NUCLEOTIDE SEQUENCE</scope>
    <source>
        <strain evidence="2">20211129_DDA</strain>
        <tissue evidence="2">Liver</tissue>
    </source>
</reference>
<protein>
    <submittedName>
        <fullName evidence="2">Uncharacterized protein</fullName>
    </submittedName>
</protein>
<keyword evidence="3" id="KW-1185">Reference proteome</keyword>
<name>A0AAV7VM29_PLEWA</name>
<comment type="caution">
    <text evidence="2">The sequence shown here is derived from an EMBL/GenBank/DDBJ whole genome shotgun (WGS) entry which is preliminary data.</text>
</comment>